<keyword evidence="6" id="KW-1185">Reference proteome</keyword>
<dbReference type="Gene3D" id="2.130.10.130">
    <property type="entry name" value="Integrin alpha, N-terminal"/>
    <property type="match status" value="5"/>
</dbReference>
<dbReference type="InterPro" id="IPR027039">
    <property type="entry name" value="Crtac1"/>
</dbReference>
<evidence type="ECO:0000313" key="6">
    <source>
        <dbReference type="Proteomes" id="UP000598271"/>
    </source>
</evidence>
<dbReference type="AlphaFoldDB" id="A0A8J3D784"/>
<proteinExistence type="predicted"/>
<dbReference type="RefSeq" id="WP_229580252.1">
    <property type="nucleotide sequence ID" value="NZ_BMXF01000001.1"/>
</dbReference>
<organism evidence="5 6">
    <name type="scientific">Persicitalea jodogahamensis</name>
    <dbReference type="NCBI Taxonomy" id="402147"/>
    <lineage>
        <taxon>Bacteria</taxon>
        <taxon>Pseudomonadati</taxon>
        <taxon>Bacteroidota</taxon>
        <taxon>Cytophagia</taxon>
        <taxon>Cytophagales</taxon>
        <taxon>Spirosomataceae</taxon>
        <taxon>Persicitalea</taxon>
    </lineage>
</organism>
<dbReference type="Pfam" id="PF13517">
    <property type="entry name" value="FG-GAP_3"/>
    <property type="match status" value="4"/>
</dbReference>
<dbReference type="InterPro" id="IPR013517">
    <property type="entry name" value="FG-GAP"/>
</dbReference>
<dbReference type="Proteomes" id="UP000598271">
    <property type="component" value="Unassembled WGS sequence"/>
</dbReference>
<dbReference type="SUPFAM" id="SSF69318">
    <property type="entry name" value="Integrin alpha N-terminal domain"/>
    <property type="match status" value="3"/>
</dbReference>
<dbReference type="SMART" id="SM00191">
    <property type="entry name" value="Int_alpha"/>
    <property type="match status" value="3"/>
</dbReference>
<gene>
    <name evidence="5" type="ORF">GCM10007390_05840</name>
</gene>
<evidence type="ECO:0000256" key="1">
    <source>
        <dbReference type="ARBA" id="ARBA00022729"/>
    </source>
</evidence>
<dbReference type="EMBL" id="BMXF01000001">
    <property type="protein sequence ID" value="GHB55464.1"/>
    <property type="molecule type" value="Genomic_DNA"/>
</dbReference>
<dbReference type="InterPro" id="IPR013519">
    <property type="entry name" value="Int_alpha_beta-p"/>
</dbReference>
<dbReference type="Pfam" id="PF07593">
    <property type="entry name" value="UnbV_ASPIC"/>
    <property type="match status" value="1"/>
</dbReference>
<name>A0A8J3D784_9BACT</name>
<evidence type="ECO:0000256" key="2">
    <source>
        <dbReference type="ARBA" id="ARBA00022737"/>
    </source>
</evidence>
<dbReference type="PANTHER" id="PTHR16026">
    <property type="entry name" value="CARTILAGE ACIDIC PROTEIN 1"/>
    <property type="match status" value="1"/>
</dbReference>
<keyword evidence="1" id="KW-0732">Signal</keyword>
<reference evidence="5 6" key="1">
    <citation type="journal article" date="2014" name="Int. J. Syst. Evol. Microbiol.">
        <title>Complete genome sequence of Corynebacterium casei LMG S-19264T (=DSM 44701T), isolated from a smear-ripened cheese.</title>
        <authorList>
            <consortium name="US DOE Joint Genome Institute (JGI-PGF)"/>
            <person name="Walter F."/>
            <person name="Albersmeier A."/>
            <person name="Kalinowski J."/>
            <person name="Ruckert C."/>
        </authorList>
    </citation>
    <scope>NUCLEOTIDE SEQUENCE [LARGE SCALE GENOMIC DNA]</scope>
    <source>
        <strain evidence="5 6">KCTC 12866</strain>
    </source>
</reference>
<dbReference type="PANTHER" id="PTHR16026:SF0">
    <property type="entry name" value="CARTILAGE ACIDIC PROTEIN 1"/>
    <property type="match status" value="1"/>
</dbReference>
<evidence type="ECO:0000259" key="4">
    <source>
        <dbReference type="Pfam" id="PF07593"/>
    </source>
</evidence>
<evidence type="ECO:0000256" key="3">
    <source>
        <dbReference type="ARBA" id="ARBA00023180"/>
    </source>
</evidence>
<protein>
    <recommendedName>
        <fullName evidence="4">ASPIC/UnbV domain-containing protein</fullName>
    </recommendedName>
</protein>
<sequence length="1139" mass="125989">MQSTLSKLFPDSLKLLLLMAGCCLGHEAISQTLFTRLPGEVTGVNFVNKIEEDDSLHIFRYEYLYNGNGVGVGDFDNDGWPDLFVAGNTVPNKLYLNRSAKKSGTIQFDDVSKKAGIEGNGTWAVGVSVADVNQDGWLDVYVCHSGFFRDSMQLSNELFINQGLVKGVPVFKEMARKMGLDAPGTLSTQAAFFDYDRDGDLDMFLLNHSNNTVDAFLNTREVRRAFSPHFGNRLFRNEGGKNFPRFKDVTQQAGIVNNALNFGLSVTVADINQDGWPDLYTSSDYAEVDAYHVNNRDGTFTESLRESFTHISEFSMGADVGDFNNDGRPDVLTLDMLPADNYRQKLLKGPDKYDQYHLLLDSGYYHQQMRNMLHLNVGQNLEKQVKFSEIGQLAGISNTDWSWAGLMADFDNDGWKDILITNGYLRDFTNMDFLKYTVADEQLKEAAKGNLNFRTYGLVQKMPSNKLQNYVLRNRGGEAADGLRFKDVSDQWGLTEATVSNAAAYADFDQDGDLDIVISNINEPIFIYQNNAPKNNYLTLRLQGKKSSASTLGAKAWTYAGGKMQYQECYPVRGYLSSVTTDLHFGLGKETKVDSVVVAWPSGERTRLVNPKANQLLVVDEGKAEKGSLKNILVKESAPTLFEQLAPSQTGLDFYHQENEFVDFKVEVLIPYQLSRMGPALARGDVNGDGREDLFFGGAVNQFGALYLQTADGRFTAAPIQPWRQHVTSEEVAAHFFDADGDGDLDLYVASGGNEYEAQSPEYQDHLYINEGSDTLRFVPTALPAMLNPKQCVASADIDGDGDLDLFVGGRAVPGAFPEAARSYLLRNDSQSGQARFTDVTAEWSEQLLAPGMITAAVFTDLNKDDRQDLVLAGDWMGIRTFENTKGKFEEVKSAGLQNTEGMWASLTAVDLDGDGDLDFVAGNCGLNTQFKASPEKPMTLHYDDFDKDGLVDPIISYYIGDKSYPMFSRDEMLDQVVPLRRKYLSYESYAGATVADMFGAEAAAQSKKLSCTQLASVVLENKGSFDFVVHELPRSAQFSRISGVLADDLNGDGKKDLVVAGNFAPYRVQLGPADASFGLVLRQTTPLNFEAVGPEDTGLWASGDVRSLEVVSVNGEKWLVLGRNDDETTVFRINQIEK</sequence>
<evidence type="ECO:0000313" key="5">
    <source>
        <dbReference type="EMBL" id="GHB55464.1"/>
    </source>
</evidence>
<comment type="caution">
    <text evidence="5">The sequence shown here is derived from an EMBL/GenBank/DDBJ whole genome shotgun (WGS) entry which is preliminary data.</text>
</comment>
<keyword evidence="2" id="KW-0677">Repeat</keyword>
<dbReference type="InterPro" id="IPR028994">
    <property type="entry name" value="Integrin_alpha_N"/>
</dbReference>
<dbReference type="InterPro" id="IPR011519">
    <property type="entry name" value="UnbV_ASPIC"/>
</dbReference>
<keyword evidence="3" id="KW-0325">Glycoprotein</keyword>
<feature type="domain" description="ASPIC/UnbV" evidence="4">
    <location>
        <begin position="552"/>
        <end position="617"/>
    </location>
</feature>
<accession>A0A8J3D784</accession>